<keyword evidence="2" id="KW-1185">Reference proteome</keyword>
<dbReference type="EMBL" id="CADEAL010002447">
    <property type="protein sequence ID" value="CAB1440401.1"/>
    <property type="molecule type" value="Genomic_DNA"/>
</dbReference>
<organism evidence="1 2">
    <name type="scientific">Pleuronectes platessa</name>
    <name type="common">European plaice</name>
    <dbReference type="NCBI Taxonomy" id="8262"/>
    <lineage>
        <taxon>Eukaryota</taxon>
        <taxon>Metazoa</taxon>
        <taxon>Chordata</taxon>
        <taxon>Craniata</taxon>
        <taxon>Vertebrata</taxon>
        <taxon>Euteleostomi</taxon>
        <taxon>Actinopterygii</taxon>
        <taxon>Neopterygii</taxon>
        <taxon>Teleostei</taxon>
        <taxon>Neoteleostei</taxon>
        <taxon>Acanthomorphata</taxon>
        <taxon>Carangaria</taxon>
        <taxon>Pleuronectiformes</taxon>
        <taxon>Pleuronectoidei</taxon>
        <taxon>Pleuronectidae</taxon>
        <taxon>Pleuronectes</taxon>
    </lineage>
</organism>
<comment type="caution">
    <text evidence="1">The sequence shown here is derived from an EMBL/GenBank/DDBJ whole genome shotgun (WGS) entry which is preliminary data.</text>
</comment>
<name>A0A9N7V0C0_PLEPL</name>
<dbReference type="AlphaFoldDB" id="A0A9N7V0C0"/>
<sequence>MDKINIHTATKTRAPQSPGHLFDQRLLHMPEQKVHKCFSDVNWQVRSQAPVSGEMPSRISSPPFLRLPSCQWPLRARAGRVERVSQSDCDKGTRIKFPDSYLTNLL</sequence>
<evidence type="ECO:0000313" key="2">
    <source>
        <dbReference type="Proteomes" id="UP001153269"/>
    </source>
</evidence>
<accession>A0A9N7V0C0</accession>
<reference evidence="1" key="1">
    <citation type="submission" date="2020-03" db="EMBL/GenBank/DDBJ databases">
        <authorList>
            <person name="Weist P."/>
        </authorList>
    </citation>
    <scope>NUCLEOTIDE SEQUENCE</scope>
</reference>
<gene>
    <name evidence="1" type="ORF">PLEPLA_LOCUS28167</name>
</gene>
<proteinExistence type="predicted"/>
<protein>
    <submittedName>
        <fullName evidence="1">Uncharacterized protein</fullName>
    </submittedName>
</protein>
<evidence type="ECO:0000313" key="1">
    <source>
        <dbReference type="EMBL" id="CAB1440401.1"/>
    </source>
</evidence>
<dbReference type="Proteomes" id="UP001153269">
    <property type="component" value="Unassembled WGS sequence"/>
</dbReference>